<evidence type="ECO:0000313" key="2">
    <source>
        <dbReference type="Proteomes" id="UP000789405"/>
    </source>
</evidence>
<sequence length="78" mass="9401">MFKVPKSLTYYKESLKNDKKKILPPKEITKKLYNNIIVIGYNEYFENKLLEIDFKYDITLDNIRDIDDSSQKNFKKDC</sequence>
<comment type="caution">
    <text evidence="1">The sequence shown here is derived from an EMBL/GenBank/DDBJ whole genome shotgun (WGS) entry which is preliminary data.</text>
</comment>
<organism evidence="1 2">
    <name type="scientific">Dentiscutata erythropus</name>
    <dbReference type="NCBI Taxonomy" id="1348616"/>
    <lineage>
        <taxon>Eukaryota</taxon>
        <taxon>Fungi</taxon>
        <taxon>Fungi incertae sedis</taxon>
        <taxon>Mucoromycota</taxon>
        <taxon>Glomeromycotina</taxon>
        <taxon>Glomeromycetes</taxon>
        <taxon>Diversisporales</taxon>
        <taxon>Gigasporaceae</taxon>
        <taxon>Dentiscutata</taxon>
    </lineage>
</organism>
<dbReference type="Proteomes" id="UP000789405">
    <property type="component" value="Unassembled WGS sequence"/>
</dbReference>
<name>A0A9N9HY46_9GLOM</name>
<proteinExistence type="predicted"/>
<reference evidence="1" key="1">
    <citation type="submission" date="2021-06" db="EMBL/GenBank/DDBJ databases">
        <authorList>
            <person name="Kallberg Y."/>
            <person name="Tangrot J."/>
            <person name="Rosling A."/>
        </authorList>
    </citation>
    <scope>NUCLEOTIDE SEQUENCE</scope>
    <source>
        <strain evidence="1">MA453B</strain>
    </source>
</reference>
<accession>A0A9N9HY46</accession>
<gene>
    <name evidence="1" type="ORF">DERYTH_LOCUS13700</name>
</gene>
<protein>
    <submittedName>
        <fullName evidence="1">20112_t:CDS:1</fullName>
    </submittedName>
</protein>
<keyword evidence="2" id="KW-1185">Reference proteome</keyword>
<dbReference type="AlphaFoldDB" id="A0A9N9HY46"/>
<dbReference type="EMBL" id="CAJVPY010009815">
    <property type="protein sequence ID" value="CAG8712586.1"/>
    <property type="molecule type" value="Genomic_DNA"/>
</dbReference>
<evidence type="ECO:0000313" key="1">
    <source>
        <dbReference type="EMBL" id="CAG8712586.1"/>
    </source>
</evidence>